<feature type="domain" description="SPOR" evidence="2">
    <location>
        <begin position="127"/>
        <end position="198"/>
    </location>
</feature>
<dbReference type="Proteomes" id="UP001501455">
    <property type="component" value="Unassembled WGS sequence"/>
</dbReference>
<evidence type="ECO:0000313" key="4">
    <source>
        <dbReference type="EMBL" id="GAA3504727.1"/>
    </source>
</evidence>
<dbReference type="Pfam" id="PF09992">
    <property type="entry name" value="NAGPA"/>
    <property type="match status" value="1"/>
</dbReference>
<dbReference type="InterPro" id="IPR036680">
    <property type="entry name" value="SPOR-like_sf"/>
</dbReference>
<evidence type="ECO:0000259" key="2">
    <source>
        <dbReference type="Pfam" id="PF05036"/>
    </source>
</evidence>
<gene>
    <name evidence="4" type="ORF">GCM10019016_118400</name>
</gene>
<protein>
    <submittedName>
        <fullName evidence="4">Phosphodiester glycosidase family protein</fullName>
    </submittedName>
</protein>
<accession>A0ABP6UAG5</accession>
<feature type="region of interest" description="Disordered" evidence="1">
    <location>
        <begin position="1"/>
        <end position="36"/>
    </location>
</feature>
<name>A0ABP6UAG5_9ACTN</name>
<proteinExistence type="predicted"/>
<feature type="region of interest" description="Disordered" evidence="1">
    <location>
        <begin position="432"/>
        <end position="456"/>
    </location>
</feature>
<feature type="region of interest" description="Disordered" evidence="1">
    <location>
        <begin position="56"/>
        <end position="78"/>
    </location>
</feature>
<dbReference type="SUPFAM" id="SSF110997">
    <property type="entry name" value="Sporulation related repeat"/>
    <property type="match status" value="1"/>
</dbReference>
<dbReference type="PANTHER" id="PTHR40446:SF2">
    <property type="entry name" value="N-ACETYLGLUCOSAMINE-1-PHOSPHODIESTER ALPHA-N-ACETYLGLUCOSAMINIDASE"/>
    <property type="match status" value="1"/>
</dbReference>
<dbReference type="Pfam" id="PF05036">
    <property type="entry name" value="SPOR"/>
    <property type="match status" value="1"/>
</dbReference>
<feature type="region of interest" description="Disordered" evidence="1">
    <location>
        <begin position="541"/>
        <end position="580"/>
    </location>
</feature>
<feature type="domain" description="Phosphodiester glycosidase" evidence="3">
    <location>
        <begin position="395"/>
        <end position="565"/>
    </location>
</feature>
<dbReference type="GO" id="GO:0016798">
    <property type="term" value="F:hydrolase activity, acting on glycosyl bonds"/>
    <property type="evidence" value="ECO:0007669"/>
    <property type="project" value="UniProtKB-KW"/>
</dbReference>
<organism evidence="4 5">
    <name type="scientific">Streptomyces prasinosporus</name>
    <dbReference type="NCBI Taxonomy" id="68256"/>
    <lineage>
        <taxon>Bacteria</taxon>
        <taxon>Bacillati</taxon>
        <taxon>Actinomycetota</taxon>
        <taxon>Actinomycetes</taxon>
        <taxon>Kitasatosporales</taxon>
        <taxon>Streptomycetaceae</taxon>
        <taxon>Streptomyces</taxon>
        <taxon>Streptomyces albogriseolus group</taxon>
    </lineage>
</organism>
<keyword evidence="4" id="KW-0378">Hydrolase</keyword>
<sequence length="580" mass="60045">MAVPGPRPSATRPRDTHRRTTVTSSHPSFRTARTKKGLCGAGVALGVLVTPGVLPAQAAPPDPQPGRSALPPGPSGLIETRTTTTLRPGVTLTRIVRGGEDPALRWTVEVSVPGGDASPDPGAPPTALKDGASADELAAALERDGFRARVEEVTTPETADHAGGTLGRRVRVGAFGAQSAATSERTRLRAAGYTGSAVYTGWDGDPTARGPWRVDVLTVDPRRFRGSPQASYGPDLENRETTSALSAAAGATAAVNAGFFVLDPRAGAPGDPAGVGVYDGRLLSEPVGGRPALVVRDDGRRTETDRFTWRGRVVGRDTSLGLSGVNRVPGLIRNCGGPGDLPTSSPLHGVTCTNPGELVAFTPDYGHRTPQGEGLEAVPDARDRVVELRSPRGGPLPPGGGSIQATGRRVAEPTGHARAGEHLRVRTTLLDGRGRRVSPSPGTDILNAGPEPVRDGRIHVTPATDGMVRPGDPSFHYGWVHKRNPRTLAGVDAAGRTVLVTADGRDTDALGLSLLESARVARSRGLRDAVNLDGGGSTALVTGGDVVNDPSDAAGERPVGDSLLVLPRTNRPSPAEPFTP</sequence>
<keyword evidence="5" id="KW-1185">Reference proteome</keyword>
<evidence type="ECO:0000259" key="3">
    <source>
        <dbReference type="Pfam" id="PF09992"/>
    </source>
</evidence>
<dbReference type="PANTHER" id="PTHR40446">
    <property type="entry name" value="N-ACETYLGLUCOSAMINE-1-PHOSPHODIESTER ALPHA-N-ACETYLGLUCOSAMINIDASE"/>
    <property type="match status" value="1"/>
</dbReference>
<dbReference type="EMBL" id="BAAAXF010000082">
    <property type="protein sequence ID" value="GAA3504727.1"/>
    <property type="molecule type" value="Genomic_DNA"/>
</dbReference>
<dbReference type="InterPro" id="IPR007730">
    <property type="entry name" value="SPOR-like_dom"/>
</dbReference>
<keyword evidence="4" id="KW-0326">Glycosidase</keyword>
<comment type="caution">
    <text evidence="4">The sequence shown here is derived from an EMBL/GenBank/DDBJ whole genome shotgun (WGS) entry which is preliminary data.</text>
</comment>
<evidence type="ECO:0000313" key="5">
    <source>
        <dbReference type="Proteomes" id="UP001501455"/>
    </source>
</evidence>
<dbReference type="InterPro" id="IPR018711">
    <property type="entry name" value="NAGPA"/>
</dbReference>
<reference evidence="5" key="1">
    <citation type="journal article" date="2019" name="Int. J. Syst. Evol. Microbiol.">
        <title>The Global Catalogue of Microorganisms (GCM) 10K type strain sequencing project: providing services to taxonomists for standard genome sequencing and annotation.</title>
        <authorList>
            <consortium name="The Broad Institute Genomics Platform"/>
            <consortium name="The Broad Institute Genome Sequencing Center for Infectious Disease"/>
            <person name="Wu L."/>
            <person name="Ma J."/>
        </authorList>
    </citation>
    <scope>NUCLEOTIDE SEQUENCE [LARGE SCALE GENOMIC DNA]</scope>
    <source>
        <strain evidence="5">JCM 4816</strain>
    </source>
</reference>
<evidence type="ECO:0000256" key="1">
    <source>
        <dbReference type="SAM" id="MobiDB-lite"/>
    </source>
</evidence>
<dbReference type="Gene3D" id="3.30.70.1070">
    <property type="entry name" value="Sporulation related repeat"/>
    <property type="match status" value="1"/>
</dbReference>
<dbReference type="RefSeq" id="WP_345585117.1">
    <property type="nucleotide sequence ID" value="NZ_BAAAXF010000082.1"/>
</dbReference>